<accession>A0A4P8XWD5</accession>
<dbReference type="EMBL" id="CP039381">
    <property type="protein sequence ID" value="QCT06409.1"/>
    <property type="molecule type" value="Genomic_DNA"/>
</dbReference>
<dbReference type="AlphaFoldDB" id="A0A4P8XWD5"/>
<dbReference type="Proteomes" id="UP000301475">
    <property type="component" value="Chromosome"/>
</dbReference>
<dbReference type="KEGG" id="ruj:E5Z56_03155"/>
<dbReference type="Pfam" id="PF21983">
    <property type="entry name" value="NikA-like"/>
    <property type="match status" value="1"/>
</dbReference>
<keyword evidence="2" id="KW-1185">Reference proteome</keyword>
<reference evidence="1 2" key="1">
    <citation type="submission" date="2019-04" db="EMBL/GenBank/DDBJ databases">
        <authorList>
            <person name="Embree M."/>
            <person name="Gaffney J.R."/>
        </authorList>
    </citation>
    <scope>NUCLEOTIDE SEQUENCE [LARGE SCALE GENOMIC DNA]</scope>
    <source>
        <strain evidence="1 2">JE7A12</strain>
    </source>
</reference>
<evidence type="ECO:0000313" key="2">
    <source>
        <dbReference type="Proteomes" id="UP000301475"/>
    </source>
</evidence>
<dbReference type="OrthoDB" id="9796842at2"/>
<dbReference type="InterPro" id="IPR053842">
    <property type="entry name" value="NikA-like"/>
</dbReference>
<name>A0A4P8XWD5_9FIRM</name>
<organism evidence="1 2">
    <name type="scientific">Ruminococcus bovis</name>
    <dbReference type="NCBI Taxonomy" id="2564099"/>
    <lineage>
        <taxon>Bacteria</taxon>
        <taxon>Bacillati</taxon>
        <taxon>Bacillota</taxon>
        <taxon>Clostridia</taxon>
        <taxon>Eubacteriales</taxon>
        <taxon>Oscillospiraceae</taxon>
        <taxon>Ruminococcus</taxon>
    </lineage>
</organism>
<dbReference type="RefSeq" id="WP_138156486.1">
    <property type="nucleotide sequence ID" value="NZ_CP039381.1"/>
</dbReference>
<proteinExistence type="predicted"/>
<gene>
    <name evidence="1" type="ORF">E5Z56_03155</name>
</gene>
<evidence type="ECO:0000313" key="1">
    <source>
        <dbReference type="EMBL" id="QCT06409.1"/>
    </source>
</evidence>
<sequence>MEENYLKKQPKTEIISTRVTPKQREIIEEKAYSSYRTPSMYLRDCALDKKIIVVKGIDEVANELRKIGNNLNQLTRAVNSGYCYEVDLRETREEVARLWQSLNSLTQEVR</sequence>
<protein>
    <submittedName>
        <fullName evidence="1">MobC family plasmid mobilization relaxosome protein</fullName>
    </submittedName>
</protein>